<sequence>MLVKVRANVSARHVGGTTRQSAASDGVHSTMAPARCVVQNSHHTTSSPLLFSAASKHSVTASTALRGGGGCNSGALFGHRGRRLLGLWPLPLDKDPFIPQTRPVRLGECVG</sequence>
<dbReference type="GeneID" id="40329696"/>
<proteinExistence type="predicted"/>
<dbReference type="AlphaFoldDB" id="A0A422ND24"/>
<dbReference type="RefSeq" id="XP_029237485.1">
    <property type="nucleotide sequence ID" value="XM_029382630.1"/>
</dbReference>
<reference evidence="1 2" key="1">
    <citation type="journal article" date="2018" name="BMC Genomics">
        <title>Genomic comparison of Trypanosoma conorhini and Trypanosoma rangeli to Trypanosoma cruzi strains of high and low virulence.</title>
        <authorList>
            <person name="Bradwell K.R."/>
            <person name="Koparde V.N."/>
            <person name="Matveyev A.V."/>
            <person name="Serrano M.G."/>
            <person name="Alves J.M."/>
            <person name="Parikh H."/>
            <person name="Huang B."/>
            <person name="Lee V."/>
            <person name="Espinosa-Alvarez O."/>
            <person name="Ortiz P.A."/>
            <person name="Costa-Martins A.G."/>
            <person name="Teixeira M.M."/>
            <person name="Buck G.A."/>
        </authorList>
    </citation>
    <scope>NUCLEOTIDE SEQUENCE [LARGE SCALE GENOMIC DNA]</scope>
    <source>
        <strain evidence="1 2">AM80</strain>
    </source>
</reference>
<dbReference type="Proteomes" id="UP000283634">
    <property type="component" value="Unassembled WGS sequence"/>
</dbReference>
<evidence type="ECO:0000313" key="2">
    <source>
        <dbReference type="Proteomes" id="UP000283634"/>
    </source>
</evidence>
<organism evidence="1 2">
    <name type="scientific">Trypanosoma rangeli</name>
    <dbReference type="NCBI Taxonomy" id="5698"/>
    <lineage>
        <taxon>Eukaryota</taxon>
        <taxon>Discoba</taxon>
        <taxon>Euglenozoa</taxon>
        <taxon>Kinetoplastea</taxon>
        <taxon>Metakinetoplastina</taxon>
        <taxon>Trypanosomatida</taxon>
        <taxon>Trypanosomatidae</taxon>
        <taxon>Trypanosoma</taxon>
        <taxon>Herpetosoma</taxon>
    </lineage>
</organism>
<evidence type="ECO:0000313" key="1">
    <source>
        <dbReference type="EMBL" id="RNF03400.1"/>
    </source>
</evidence>
<gene>
    <name evidence="1" type="ORF">TraAM80_05763</name>
</gene>
<accession>A0A422ND24</accession>
<comment type="caution">
    <text evidence="1">The sequence shown here is derived from an EMBL/GenBank/DDBJ whole genome shotgun (WGS) entry which is preliminary data.</text>
</comment>
<name>A0A422ND24_TRYRA</name>
<dbReference type="EMBL" id="MKGL01000197">
    <property type="protein sequence ID" value="RNF03400.1"/>
    <property type="molecule type" value="Genomic_DNA"/>
</dbReference>
<protein>
    <submittedName>
        <fullName evidence="1">Uncharacterized protein</fullName>
    </submittedName>
</protein>
<keyword evidence="2" id="KW-1185">Reference proteome</keyword>